<reference evidence="1 2" key="1">
    <citation type="submission" date="2021-03" db="EMBL/GenBank/DDBJ databases">
        <title>Sequencing the genomes of 1000 actinobacteria strains.</title>
        <authorList>
            <person name="Klenk H.-P."/>
        </authorList>
    </citation>
    <scope>NUCLEOTIDE SEQUENCE [LARGE SCALE GENOMIC DNA]</scope>
    <source>
        <strain evidence="1 2">DSM 18824</strain>
    </source>
</reference>
<dbReference type="Gene3D" id="3.40.190.10">
    <property type="entry name" value="Periplasmic binding protein-like II"/>
    <property type="match status" value="2"/>
</dbReference>
<organism evidence="1 2">
    <name type="scientific">Kribbella aluminosa</name>
    <dbReference type="NCBI Taxonomy" id="416017"/>
    <lineage>
        <taxon>Bacteria</taxon>
        <taxon>Bacillati</taxon>
        <taxon>Actinomycetota</taxon>
        <taxon>Actinomycetes</taxon>
        <taxon>Propionibacteriales</taxon>
        <taxon>Kribbellaceae</taxon>
        <taxon>Kribbella</taxon>
    </lineage>
</organism>
<dbReference type="PANTHER" id="PTHR43649:SF12">
    <property type="entry name" value="DIACETYLCHITOBIOSE BINDING PROTEIN DASA"/>
    <property type="match status" value="1"/>
</dbReference>
<gene>
    <name evidence="1" type="ORF">JOF29_002508</name>
</gene>
<dbReference type="PANTHER" id="PTHR43649">
    <property type="entry name" value="ARABINOSE-BINDING PROTEIN-RELATED"/>
    <property type="match status" value="1"/>
</dbReference>
<dbReference type="Pfam" id="PF01547">
    <property type="entry name" value="SBP_bac_1"/>
    <property type="match status" value="1"/>
</dbReference>
<keyword evidence="2" id="KW-1185">Reference proteome</keyword>
<protein>
    <submittedName>
        <fullName evidence="1">Raffinose/stachyose/melibiose transport system substrate-binding protein</fullName>
    </submittedName>
</protein>
<evidence type="ECO:0000313" key="2">
    <source>
        <dbReference type="Proteomes" id="UP000755585"/>
    </source>
</evidence>
<dbReference type="EMBL" id="JAGINT010000001">
    <property type="protein sequence ID" value="MBP2351425.1"/>
    <property type="molecule type" value="Genomic_DNA"/>
</dbReference>
<accession>A0ABS4UIE8</accession>
<dbReference type="Proteomes" id="UP000755585">
    <property type="component" value="Unassembled WGS sequence"/>
</dbReference>
<dbReference type="InterPro" id="IPR006059">
    <property type="entry name" value="SBP"/>
</dbReference>
<dbReference type="SUPFAM" id="SSF53850">
    <property type="entry name" value="Periplasmic binding protein-like II"/>
    <property type="match status" value="1"/>
</dbReference>
<comment type="caution">
    <text evidence="1">The sequence shown here is derived from an EMBL/GenBank/DDBJ whole genome shotgun (WGS) entry which is preliminary data.</text>
</comment>
<dbReference type="RefSeq" id="WP_209694325.1">
    <property type="nucleotide sequence ID" value="NZ_BAAAVU010000042.1"/>
</dbReference>
<name>A0ABS4UIE8_9ACTN</name>
<sequence length="391" mass="40726">MTLTVWRSPLDTPAINNLYKAYEKASGNKLNLVSLPSDAYEVTVKTKFVTGSKPDILNFAAGVDQISQLNPAKNLIDLSDLDFIKREGSLAKSAGYFNGHTYAVALGPVASYGIFYNKQVFANAGLEPPKTFDDLKTVCSTLKSKAPAVAPIFEAGGEGWPPQILAGMLYVTDANKDGAYVASLMDGSAKLSDANSPLVKGLADYAEFRTSHCFNSDATTAKLGDSAKALLAGKAAMVAQVDSAMTPLLADDPAAARKIGFVGVSASGPVVATTPNITGTYYAPKTGDAIKERAAVDFINFITGKGYQQYINDANAVPTLSGVDAPKQVGLNAAVATALQSGSAPTYLTNLPASTALGPLALQVLAGQISPQDVGVKMNVSFEAAKQKLAK</sequence>
<evidence type="ECO:0000313" key="1">
    <source>
        <dbReference type="EMBL" id="MBP2351425.1"/>
    </source>
</evidence>
<dbReference type="InterPro" id="IPR050490">
    <property type="entry name" value="Bact_solute-bd_prot1"/>
</dbReference>
<proteinExistence type="predicted"/>